<dbReference type="AlphaFoldDB" id="A0A914E3T6"/>
<protein>
    <submittedName>
        <fullName evidence="3">C6 domain-containing protein</fullName>
    </submittedName>
</protein>
<reference evidence="3" key="1">
    <citation type="submission" date="2022-11" db="UniProtKB">
        <authorList>
            <consortium name="WormBaseParasite"/>
        </authorList>
    </citation>
    <scope>IDENTIFICATION</scope>
</reference>
<evidence type="ECO:0000313" key="2">
    <source>
        <dbReference type="Proteomes" id="UP000887540"/>
    </source>
</evidence>
<proteinExistence type="predicted"/>
<organism evidence="2 3">
    <name type="scientific">Acrobeloides nanus</name>
    <dbReference type="NCBI Taxonomy" id="290746"/>
    <lineage>
        <taxon>Eukaryota</taxon>
        <taxon>Metazoa</taxon>
        <taxon>Ecdysozoa</taxon>
        <taxon>Nematoda</taxon>
        <taxon>Chromadorea</taxon>
        <taxon>Rhabditida</taxon>
        <taxon>Tylenchina</taxon>
        <taxon>Cephalobomorpha</taxon>
        <taxon>Cephaloboidea</taxon>
        <taxon>Cephalobidae</taxon>
        <taxon>Acrobeloides</taxon>
    </lineage>
</organism>
<feature type="chain" id="PRO_5036811115" evidence="1">
    <location>
        <begin position="19"/>
        <end position="157"/>
    </location>
</feature>
<dbReference type="WBParaSite" id="ACRNAN_scaffold5357.g29441.t1">
    <property type="protein sequence ID" value="ACRNAN_scaffold5357.g29441.t1"/>
    <property type="gene ID" value="ACRNAN_scaffold5357.g29441"/>
</dbReference>
<name>A0A914E3T6_9BILA</name>
<accession>A0A914E3T6</accession>
<dbReference type="Proteomes" id="UP000887540">
    <property type="component" value="Unplaced"/>
</dbReference>
<keyword evidence="2" id="KW-1185">Reference proteome</keyword>
<feature type="signal peptide" evidence="1">
    <location>
        <begin position="1"/>
        <end position="18"/>
    </location>
</feature>
<evidence type="ECO:0000313" key="3">
    <source>
        <dbReference type="WBParaSite" id="ACRNAN_scaffold5357.g29441.t1"/>
    </source>
</evidence>
<sequence>MRAGFMFVIVLSVAGVLAFHESYKTIQKLPAYKNYNCTHQCGNVQFFSGEHTHDIYNGSAPGFSTATFMVNYQNKKFCGRAFLTCAPKVGQNHVVIGYYDTNVTWHALTHDKAYTTTLTLNCNDDGEWEMKDVDNNQIYTANNATLHCVGYKSDTKN</sequence>
<evidence type="ECO:0000256" key="1">
    <source>
        <dbReference type="SAM" id="SignalP"/>
    </source>
</evidence>
<keyword evidence="1" id="KW-0732">Signal</keyword>